<dbReference type="AlphaFoldDB" id="X1JGC7"/>
<sequence>MKTKIDYDLLNREMLDDIRYMVRKLVDIDQLKEKEKSDLYGHLLEVWYILEANRNNKDE</sequence>
<protein>
    <submittedName>
        <fullName evidence="1">Uncharacterized protein</fullName>
    </submittedName>
</protein>
<proteinExistence type="predicted"/>
<organism evidence="1">
    <name type="scientific">marine sediment metagenome</name>
    <dbReference type="NCBI Taxonomy" id="412755"/>
    <lineage>
        <taxon>unclassified sequences</taxon>
        <taxon>metagenomes</taxon>
        <taxon>ecological metagenomes</taxon>
    </lineage>
</organism>
<gene>
    <name evidence="1" type="ORF">S03H2_70359</name>
</gene>
<accession>X1JGC7</accession>
<comment type="caution">
    <text evidence="1">The sequence shown here is derived from an EMBL/GenBank/DDBJ whole genome shotgun (WGS) entry which is preliminary data.</text>
</comment>
<dbReference type="EMBL" id="BARU01046735">
    <property type="protein sequence ID" value="GAH93027.1"/>
    <property type="molecule type" value="Genomic_DNA"/>
</dbReference>
<reference evidence="1" key="1">
    <citation type="journal article" date="2014" name="Front. Microbiol.">
        <title>High frequency of phylogenetically diverse reductive dehalogenase-homologous genes in deep subseafloor sedimentary metagenomes.</title>
        <authorList>
            <person name="Kawai M."/>
            <person name="Futagami T."/>
            <person name="Toyoda A."/>
            <person name="Takaki Y."/>
            <person name="Nishi S."/>
            <person name="Hori S."/>
            <person name="Arai W."/>
            <person name="Tsubouchi T."/>
            <person name="Morono Y."/>
            <person name="Uchiyama I."/>
            <person name="Ito T."/>
            <person name="Fujiyama A."/>
            <person name="Inagaki F."/>
            <person name="Takami H."/>
        </authorList>
    </citation>
    <scope>NUCLEOTIDE SEQUENCE</scope>
    <source>
        <strain evidence="1">Expedition CK06-06</strain>
    </source>
</reference>
<evidence type="ECO:0000313" key="1">
    <source>
        <dbReference type="EMBL" id="GAH93027.1"/>
    </source>
</evidence>
<name>X1JGC7_9ZZZZ</name>